<keyword evidence="6" id="KW-0521">NADP</keyword>
<evidence type="ECO:0000256" key="4">
    <source>
        <dbReference type="ARBA" id="ARBA00022516"/>
    </source>
</evidence>
<keyword evidence="7" id="KW-0752">Steroid biosynthesis</keyword>
<dbReference type="Pfam" id="PF01222">
    <property type="entry name" value="ERG4_ERG24"/>
    <property type="match status" value="1"/>
</dbReference>
<dbReference type="Proteomes" id="UP000218209">
    <property type="component" value="Unassembled WGS sequence"/>
</dbReference>
<dbReference type="Gene3D" id="1.20.120.1630">
    <property type="match status" value="1"/>
</dbReference>
<keyword evidence="14" id="KW-0753">Steroid metabolism</keyword>
<evidence type="ECO:0000313" key="21">
    <source>
        <dbReference type="EMBL" id="OSX77872.1"/>
    </source>
</evidence>
<feature type="transmembrane region" description="Helical" evidence="19">
    <location>
        <begin position="30"/>
        <end position="50"/>
    </location>
</feature>
<evidence type="ECO:0000256" key="3">
    <source>
        <dbReference type="ARBA" id="ARBA00012413"/>
    </source>
</evidence>
<feature type="signal peptide" evidence="20">
    <location>
        <begin position="1"/>
        <end position="16"/>
    </location>
</feature>
<evidence type="ECO:0000256" key="14">
    <source>
        <dbReference type="ARBA" id="ARBA00023221"/>
    </source>
</evidence>
<keyword evidence="12 19" id="KW-0472">Membrane</keyword>
<keyword evidence="22" id="KW-1185">Reference proteome</keyword>
<dbReference type="OrthoDB" id="5326588at2759"/>
<feature type="transmembrane region" description="Helical" evidence="19">
    <location>
        <begin position="140"/>
        <end position="159"/>
    </location>
</feature>
<keyword evidence="10" id="KW-0756">Sterol biosynthesis</keyword>
<evidence type="ECO:0000256" key="7">
    <source>
        <dbReference type="ARBA" id="ARBA00022955"/>
    </source>
</evidence>
<evidence type="ECO:0000256" key="5">
    <source>
        <dbReference type="ARBA" id="ARBA00022692"/>
    </source>
</evidence>
<dbReference type="InterPro" id="IPR001171">
    <property type="entry name" value="ERG24_DHCR-like"/>
</dbReference>
<reference evidence="21 22" key="1">
    <citation type="submission" date="2017-03" db="EMBL/GenBank/DDBJ databases">
        <title>WGS assembly of Porphyra umbilicalis.</title>
        <authorList>
            <person name="Brawley S.H."/>
            <person name="Blouin N.A."/>
            <person name="Ficko-Blean E."/>
            <person name="Wheeler G.L."/>
            <person name="Lohr M."/>
            <person name="Goodson H.V."/>
            <person name="Jenkins J.W."/>
            <person name="Blaby-Haas C.E."/>
            <person name="Helliwell K.E."/>
            <person name="Chan C."/>
            <person name="Marriage T."/>
            <person name="Bhattacharya D."/>
            <person name="Klein A.S."/>
            <person name="Badis Y."/>
            <person name="Brodie J."/>
            <person name="Cao Y."/>
            <person name="Collen J."/>
            <person name="Dittami S.M."/>
            <person name="Gachon C.M."/>
            <person name="Green B.R."/>
            <person name="Karpowicz S."/>
            <person name="Kim J.W."/>
            <person name="Kudahl U."/>
            <person name="Lin S."/>
            <person name="Michel G."/>
            <person name="Mittag M."/>
            <person name="Olson B.J."/>
            <person name="Pangilinan J."/>
            <person name="Peng Y."/>
            <person name="Qiu H."/>
            <person name="Shu S."/>
            <person name="Singer J.T."/>
            <person name="Smith A.G."/>
            <person name="Sprecher B.N."/>
            <person name="Wagner V."/>
            <person name="Wang W."/>
            <person name="Wang Z.-Y."/>
            <person name="Yan J."/>
            <person name="Yarish C."/>
            <person name="Zoeuner-Riek S."/>
            <person name="Zhuang Y."/>
            <person name="Zou Y."/>
            <person name="Lindquist E.A."/>
            <person name="Grimwood J."/>
            <person name="Barry K."/>
            <person name="Rokhsar D.S."/>
            <person name="Schmutz J."/>
            <person name="Stiller J.W."/>
            <person name="Grossman A.R."/>
            <person name="Prochnik S.E."/>
        </authorList>
    </citation>
    <scope>NUCLEOTIDE SEQUENCE [LARGE SCALE GENOMIC DNA]</scope>
    <source>
        <strain evidence="21">4086291</strain>
    </source>
</reference>
<evidence type="ECO:0000256" key="11">
    <source>
        <dbReference type="ARBA" id="ARBA00023098"/>
    </source>
</evidence>
<comment type="pathway">
    <text evidence="17">Steroid biosynthesis.</text>
</comment>
<dbReference type="EMBL" id="KV918826">
    <property type="protein sequence ID" value="OSX77872.1"/>
    <property type="molecule type" value="Genomic_DNA"/>
</dbReference>
<evidence type="ECO:0000256" key="18">
    <source>
        <dbReference type="ARBA" id="ARBA00069705"/>
    </source>
</evidence>
<evidence type="ECO:0000256" key="6">
    <source>
        <dbReference type="ARBA" id="ARBA00022857"/>
    </source>
</evidence>
<dbReference type="GO" id="GO:0016126">
    <property type="term" value="P:sterol biosynthetic process"/>
    <property type="evidence" value="ECO:0007669"/>
    <property type="project" value="UniProtKB-KW"/>
</dbReference>
<feature type="transmembrane region" description="Helical" evidence="19">
    <location>
        <begin position="165"/>
        <end position="192"/>
    </location>
</feature>
<dbReference type="AlphaFoldDB" id="A0A1X6PAG2"/>
<evidence type="ECO:0000256" key="9">
    <source>
        <dbReference type="ARBA" id="ARBA00023002"/>
    </source>
</evidence>
<evidence type="ECO:0000256" key="13">
    <source>
        <dbReference type="ARBA" id="ARBA00023166"/>
    </source>
</evidence>
<evidence type="ECO:0000256" key="15">
    <source>
        <dbReference type="ARBA" id="ARBA00030165"/>
    </source>
</evidence>
<evidence type="ECO:0000256" key="17">
    <source>
        <dbReference type="ARBA" id="ARBA00060577"/>
    </source>
</evidence>
<keyword evidence="9" id="KW-0560">Oxidoreductase</keyword>
<evidence type="ECO:0000256" key="10">
    <source>
        <dbReference type="ARBA" id="ARBA00023011"/>
    </source>
</evidence>
<sequence>MIGWLLLNLSFAYAQATAGGGGGGGLTGRMALYQALSAAYIVDYFVHEAAMTSTWDIIAERFGLMLVWGDYVFIPFGFSVQLWYLLPGPSMAPLAPLHPAAAAATVALFAAGAAAFRGANSQKHGFKGDPKAPVWGRPPATLAGGRLLVSGWWGLARHINYTGDLMIAAALCAPVGAGGAGAYFYFVYLLLLTVHRERRDDRRCAGKYAAEWGAYCAAVPWHMLPGVY</sequence>
<dbReference type="PANTHER" id="PTHR21257:SF52">
    <property type="entry name" value="DELTA(14)-STEROL REDUCTASE TM7SF2"/>
    <property type="match status" value="1"/>
</dbReference>
<evidence type="ECO:0000256" key="20">
    <source>
        <dbReference type="SAM" id="SignalP"/>
    </source>
</evidence>
<keyword evidence="11" id="KW-0443">Lipid metabolism</keyword>
<gene>
    <name evidence="21" type="ORF">BU14_0130s0027</name>
</gene>
<feature type="transmembrane region" description="Helical" evidence="19">
    <location>
        <begin position="97"/>
        <end position="119"/>
    </location>
</feature>
<keyword evidence="4" id="KW-0444">Lipid biosynthesis</keyword>
<feature type="transmembrane region" description="Helical" evidence="19">
    <location>
        <begin position="62"/>
        <end position="85"/>
    </location>
</feature>
<evidence type="ECO:0000256" key="19">
    <source>
        <dbReference type="SAM" id="Phobius"/>
    </source>
</evidence>
<comment type="subcellular location">
    <subcellularLocation>
        <location evidence="1">Membrane</location>
        <topology evidence="1">Multi-pass membrane protein</topology>
    </subcellularLocation>
</comment>
<evidence type="ECO:0000256" key="2">
    <source>
        <dbReference type="ARBA" id="ARBA00005402"/>
    </source>
</evidence>
<feature type="chain" id="PRO_5012417146" description="Delta(14)-sterol reductase" evidence="20">
    <location>
        <begin position="17"/>
        <end position="228"/>
    </location>
</feature>
<organism evidence="21 22">
    <name type="scientific">Porphyra umbilicalis</name>
    <name type="common">Purple laver</name>
    <name type="synonym">Red alga</name>
    <dbReference type="NCBI Taxonomy" id="2786"/>
    <lineage>
        <taxon>Eukaryota</taxon>
        <taxon>Rhodophyta</taxon>
        <taxon>Bangiophyceae</taxon>
        <taxon>Bangiales</taxon>
        <taxon>Bangiaceae</taxon>
        <taxon>Porphyra</taxon>
    </lineage>
</organism>
<protein>
    <recommendedName>
        <fullName evidence="18">Delta(14)-sterol reductase</fullName>
        <ecNumber evidence="3">1.3.1.70</ecNumber>
    </recommendedName>
    <alternativeName>
        <fullName evidence="15">C-14 sterol reductase</fullName>
    </alternativeName>
    <alternativeName>
        <fullName evidence="16">Sterol C14-reductase</fullName>
    </alternativeName>
</protein>
<dbReference type="GO" id="GO:0005789">
    <property type="term" value="C:endoplasmic reticulum membrane"/>
    <property type="evidence" value="ECO:0007669"/>
    <property type="project" value="TreeGrafter"/>
</dbReference>
<dbReference type="GO" id="GO:0050613">
    <property type="term" value="F:Delta14-sterol reductase activity"/>
    <property type="evidence" value="ECO:0007669"/>
    <property type="project" value="UniProtKB-EC"/>
</dbReference>
<proteinExistence type="inferred from homology"/>
<keyword evidence="8 19" id="KW-1133">Transmembrane helix</keyword>
<keyword evidence="20" id="KW-0732">Signal</keyword>
<dbReference type="FunFam" id="1.20.120.1630:FF:000011">
    <property type="entry name" value="Delta(14)-sterol reductase"/>
    <property type="match status" value="1"/>
</dbReference>
<accession>A0A1X6PAG2</accession>
<name>A0A1X6PAG2_PORUM</name>
<comment type="similarity">
    <text evidence="2">Belongs to the ERG4/ERG24 family.</text>
</comment>
<keyword evidence="13" id="KW-1207">Sterol metabolism</keyword>
<keyword evidence="5 19" id="KW-0812">Transmembrane</keyword>
<evidence type="ECO:0000256" key="16">
    <source>
        <dbReference type="ARBA" id="ARBA00031227"/>
    </source>
</evidence>
<evidence type="ECO:0000256" key="12">
    <source>
        <dbReference type="ARBA" id="ARBA00023136"/>
    </source>
</evidence>
<dbReference type="PANTHER" id="PTHR21257">
    <property type="entry name" value="DELTA(14)-STEROL REDUCTASE"/>
    <property type="match status" value="1"/>
</dbReference>
<evidence type="ECO:0000313" key="22">
    <source>
        <dbReference type="Proteomes" id="UP000218209"/>
    </source>
</evidence>
<evidence type="ECO:0000256" key="1">
    <source>
        <dbReference type="ARBA" id="ARBA00004141"/>
    </source>
</evidence>
<evidence type="ECO:0000256" key="8">
    <source>
        <dbReference type="ARBA" id="ARBA00022989"/>
    </source>
</evidence>
<dbReference type="EC" id="1.3.1.70" evidence="3"/>